<dbReference type="AlphaFoldDB" id="A0A7W4IBV3"/>
<proteinExistence type="predicted"/>
<sequence>MDEDETPPLSARLTELHEKARSGPLSVDDAERAFGDREMVERLLSLEERGFIALPIVTAYTPKLRIEADRLRAELNRRLRDKLAAGELVATGFPEGGGNHLVPVALPAEMWTYAELFAWGDDAVRDGKVIVRNIRISTTSAEMERSRIGATPTASNNQGKATAAVVAVSQAKRGRPRSHAGTRAREIAHEMLLHHGAGFHQDPGDTLADRERELAERLEGEGFTLSDSQIRAILHEVAADISADNTEKS</sequence>
<dbReference type="EMBL" id="JABEQJ010000007">
    <property type="protein sequence ID" value="MBB2159947.1"/>
    <property type="molecule type" value="Genomic_DNA"/>
</dbReference>
<organism evidence="1 2">
    <name type="scientific">Gluconacetobacter sacchari</name>
    <dbReference type="NCBI Taxonomy" id="92759"/>
    <lineage>
        <taxon>Bacteria</taxon>
        <taxon>Pseudomonadati</taxon>
        <taxon>Pseudomonadota</taxon>
        <taxon>Alphaproteobacteria</taxon>
        <taxon>Acetobacterales</taxon>
        <taxon>Acetobacteraceae</taxon>
        <taxon>Gluconacetobacter</taxon>
    </lineage>
</organism>
<protein>
    <submittedName>
        <fullName evidence="1">Uncharacterized protein</fullName>
    </submittedName>
</protein>
<gene>
    <name evidence="1" type="ORF">HLH48_07135</name>
</gene>
<dbReference type="RefSeq" id="WP_182996804.1">
    <property type="nucleotide sequence ID" value="NZ_JABEQJ010000007.1"/>
</dbReference>
<accession>A0A7W4IBV3</accession>
<evidence type="ECO:0000313" key="2">
    <source>
        <dbReference type="Proteomes" id="UP000589085"/>
    </source>
</evidence>
<name>A0A7W4IBV3_9PROT</name>
<comment type="caution">
    <text evidence="1">The sequence shown here is derived from an EMBL/GenBank/DDBJ whole genome shotgun (WGS) entry which is preliminary data.</text>
</comment>
<evidence type="ECO:0000313" key="1">
    <source>
        <dbReference type="EMBL" id="MBB2159947.1"/>
    </source>
</evidence>
<reference evidence="1 2" key="1">
    <citation type="submission" date="2020-04" db="EMBL/GenBank/DDBJ databases">
        <title>Description of novel Gluconacetobacter.</title>
        <authorList>
            <person name="Sombolestani A."/>
        </authorList>
    </citation>
    <scope>NUCLEOTIDE SEQUENCE [LARGE SCALE GENOMIC DNA]</scope>
    <source>
        <strain evidence="1 2">LMG 19747</strain>
    </source>
</reference>
<dbReference type="Proteomes" id="UP000589085">
    <property type="component" value="Unassembled WGS sequence"/>
</dbReference>